<dbReference type="GeneID" id="80877899"/>
<evidence type="ECO:0000256" key="9">
    <source>
        <dbReference type="ARBA" id="ARBA00023128"/>
    </source>
</evidence>
<keyword evidence="3 12" id="KW-0813">Transport</keyword>
<evidence type="ECO:0000256" key="5">
    <source>
        <dbReference type="ARBA" id="ARBA00022792"/>
    </source>
</evidence>
<dbReference type="InterPro" id="IPR004217">
    <property type="entry name" value="Tim10-like"/>
</dbReference>
<name>A0AAE9WID3_9SCHI</name>
<evidence type="ECO:0000256" key="6">
    <source>
        <dbReference type="ARBA" id="ARBA00022833"/>
    </source>
</evidence>
<gene>
    <name evidence="14" type="primary">tim9</name>
    <name evidence="14" type="ORF">SOMG_04425</name>
</gene>
<keyword evidence="5 12" id="KW-0999">Mitochondrion inner membrane</keyword>
<comment type="function">
    <text evidence="12">Mitochondrial intermembrane chaperone that participates in the import and insertion of some multi-pass transmembrane proteins into the mitochondrial inner membrane. Also required for the transfer of beta-barrel precursors from the TOM complex to the sorting and assembly machinery (SAM complex) of the outer membrane. Acts as a chaperone-like protein that protects the hydrophobic precursors from aggregation and guide them through the mitochondrial intermembrane space.</text>
</comment>
<dbReference type="RefSeq" id="XP_056039489.1">
    <property type="nucleotide sequence ID" value="XM_056183210.1"/>
</dbReference>
<dbReference type="InterPro" id="IPR035427">
    <property type="entry name" value="Tim10-like_dom_sf"/>
</dbReference>
<sequence>MEYLNQKEQEQFAQVLETKQIKDYTNMMFNLSQGCFNDCILDFTSSKVGDKESACLTRCADKFFKHTQRVGQRFAENNAKLMQ</sequence>
<comment type="similarity">
    <text evidence="2 12">Belongs to the small Tim family.</text>
</comment>
<feature type="domain" description="Tim10-like" evidence="13">
    <location>
        <begin position="14"/>
        <end position="76"/>
    </location>
</feature>
<keyword evidence="7 12" id="KW-0653">Protein transport</keyword>
<dbReference type="InterPro" id="IPR050673">
    <property type="entry name" value="Mito_inner_translocase_sub"/>
</dbReference>
<evidence type="ECO:0000256" key="12">
    <source>
        <dbReference type="RuleBase" id="RU367043"/>
    </source>
</evidence>
<comment type="domain">
    <text evidence="12">The twin CX3C motif contains 4 conserved Cys residues that form 2 disulfide bonds in the mitochondrial intermembrane space.</text>
</comment>
<evidence type="ECO:0000259" key="13">
    <source>
        <dbReference type="Pfam" id="PF02953"/>
    </source>
</evidence>
<keyword evidence="5 12" id="KW-0472">Membrane</keyword>
<dbReference type="GO" id="GO:0015031">
    <property type="term" value="P:protein transport"/>
    <property type="evidence" value="ECO:0007669"/>
    <property type="project" value="UniProtKB-KW"/>
</dbReference>
<keyword evidence="10 12" id="KW-1015">Disulfide bond</keyword>
<keyword evidence="8 12" id="KW-0811">Translocation</keyword>
<dbReference type="EMBL" id="CP115613">
    <property type="protein sequence ID" value="WBW75246.1"/>
    <property type="molecule type" value="Genomic_DNA"/>
</dbReference>
<evidence type="ECO:0000256" key="1">
    <source>
        <dbReference type="ARBA" id="ARBA00004137"/>
    </source>
</evidence>
<dbReference type="Gene3D" id="1.10.287.810">
    <property type="entry name" value="Mitochondrial import inner membrane translocase subunit tim13 like domains"/>
    <property type="match status" value="1"/>
</dbReference>
<evidence type="ECO:0000256" key="3">
    <source>
        <dbReference type="ARBA" id="ARBA00022448"/>
    </source>
</evidence>
<keyword evidence="6" id="KW-0862">Zinc</keyword>
<dbReference type="PANTHER" id="PTHR13172">
    <property type="entry name" value="MITOCHONDRIAL IMPORT INNER MEMBRANE TRANSLOCASE SUBUNIT TIM9B"/>
    <property type="match status" value="1"/>
</dbReference>
<dbReference type="GO" id="GO:0005743">
    <property type="term" value="C:mitochondrial inner membrane"/>
    <property type="evidence" value="ECO:0007669"/>
    <property type="project" value="UniProtKB-SubCell"/>
</dbReference>
<evidence type="ECO:0000256" key="8">
    <source>
        <dbReference type="ARBA" id="ARBA00023010"/>
    </source>
</evidence>
<dbReference type="KEGG" id="som:SOMG_04425"/>
<dbReference type="Proteomes" id="UP001212411">
    <property type="component" value="Chromosome 3"/>
</dbReference>
<organism evidence="14 15">
    <name type="scientific">Schizosaccharomyces osmophilus</name>
    <dbReference type="NCBI Taxonomy" id="2545709"/>
    <lineage>
        <taxon>Eukaryota</taxon>
        <taxon>Fungi</taxon>
        <taxon>Dikarya</taxon>
        <taxon>Ascomycota</taxon>
        <taxon>Taphrinomycotina</taxon>
        <taxon>Schizosaccharomycetes</taxon>
        <taxon>Schizosaccharomycetales</taxon>
        <taxon>Schizosaccharomycetaceae</taxon>
        <taxon>Schizosaccharomyces</taxon>
    </lineage>
</organism>
<reference evidence="14 15" key="1">
    <citation type="journal article" date="2023" name="G3 (Bethesda)">
        <title>A high-quality reference genome for the fission yeast Schizosaccharomyces osmophilus.</title>
        <authorList>
            <person name="Jia G.S."/>
            <person name="Zhang W.C."/>
            <person name="Liang Y."/>
            <person name="Liu X.H."/>
            <person name="Rhind N."/>
            <person name="Pidoux A."/>
            <person name="Brysch-Herzberg M."/>
            <person name="Du L.L."/>
        </authorList>
    </citation>
    <scope>NUCLEOTIDE SEQUENCE [LARGE SCALE GENOMIC DNA]</scope>
    <source>
        <strain evidence="14 15">CBS 15793</strain>
    </source>
</reference>
<dbReference type="PROSITE" id="PS51257">
    <property type="entry name" value="PROKAR_LIPOPROTEIN"/>
    <property type="match status" value="1"/>
</dbReference>
<evidence type="ECO:0000256" key="7">
    <source>
        <dbReference type="ARBA" id="ARBA00022927"/>
    </source>
</evidence>
<dbReference type="SUPFAM" id="SSF144122">
    <property type="entry name" value="Tim10-like"/>
    <property type="match status" value="1"/>
</dbReference>
<keyword evidence="9 12" id="KW-0496">Mitochondrion</keyword>
<keyword evidence="15" id="KW-1185">Reference proteome</keyword>
<accession>A0AAE9WID3</accession>
<dbReference type="Pfam" id="PF02953">
    <property type="entry name" value="zf-Tim10_DDP"/>
    <property type="match status" value="1"/>
</dbReference>
<dbReference type="GO" id="GO:0046872">
    <property type="term" value="F:metal ion binding"/>
    <property type="evidence" value="ECO:0007669"/>
    <property type="project" value="UniProtKB-KW"/>
</dbReference>
<keyword evidence="11 12" id="KW-0143">Chaperone</keyword>
<evidence type="ECO:0000313" key="15">
    <source>
        <dbReference type="Proteomes" id="UP001212411"/>
    </source>
</evidence>
<evidence type="ECO:0000256" key="10">
    <source>
        <dbReference type="ARBA" id="ARBA00023157"/>
    </source>
</evidence>
<evidence type="ECO:0000256" key="11">
    <source>
        <dbReference type="ARBA" id="ARBA00023186"/>
    </source>
</evidence>
<comment type="subunit">
    <text evidence="12">Heterohexamer.</text>
</comment>
<keyword evidence="4" id="KW-0479">Metal-binding</keyword>
<evidence type="ECO:0000256" key="2">
    <source>
        <dbReference type="ARBA" id="ARBA00006720"/>
    </source>
</evidence>
<evidence type="ECO:0000313" key="14">
    <source>
        <dbReference type="EMBL" id="WBW75246.1"/>
    </source>
</evidence>
<proteinExistence type="inferred from homology"/>
<protein>
    <recommendedName>
        <fullName evidence="12">Mitochondrial import inner membrane translocase subunit</fullName>
    </recommendedName>
</protein>
<evidence type="ECO:0000256" key="4">
    <source>
        <dbReference type="ARBA" id="ARBA00022723"/>
    </source>
</evidence>
<dbReference type="AlphaFoldDB" id="A0AAE9WID3"/>
<comment type="subcellular location">
    <subcellularLocation>
        <location evidence="1 12">Mitochondrion inner membrane</location>
        <topology evidence="1 12">Peripheral membrane protein</topology>
        <orientation evidence="1 12">Intermembrane side</orientation>
    </subcellularLocation>
</comment>